<dbReference type="InterPro" id="IPR057646">
    <property type="entry name" value="WD40_WDHD1_1st"/>
</dbReference>
<feature type="compositionally biased region" description="Polar residues" evidence="6">
    <location>
        <begin position="912"/>
        <end position="935"/>
    </location>
</feature>
<keyword evidence="3" id="KW-0677">Repeat</keyword>
<evidence type="ECO:0000313" key="10">
    <source>
        <dbReference type="EMBL" id="PVV04858.1"/>
    </source>
</evidence>
<evidence type="ECO:0000259" key="8">
    <source>
        <dbReference type="Pfam" id="PF20946"/>
    </source>
</evidence>
<dbReference type="GO" id="GO:0006261">
    <property type="term" value="P:DNA-templated DNA replication"/>
    <property type="evidence" value="ECO:0007669"/>
    <property type="project" value="TreeGrafter"/>
</dbReference>
<evidence type="ECO:0000256" key="2">
    <source>
        <dbReference type="ARBA" id="ARBA00022574"/>
    </source>
</evidence>
<dbReference type="STRING" id="133381.A0A2T9ZJU4"/>
<dbReference type="InterPro" id="IPR001680">
    <property type="entry name" value="WD40_rpt"/>
</dbReference>
<feature type="compositionally biased region" description="Acidic residues" evidence="6">
    <location>
        <begin position="881"/>
        <end position="893"/>
    </location>
</feature>
<dbReference type="Pfam" id="PF20946">
    <property type="entry name" value="Ctf4_C"/>
    <property type="match status" value="1"/>
</dbReference>
<dbReference type="SUPFAM" id="SSF50978">
    <property type="entry name" value="WD40 repeat-like"/>
    <property type="match status" value="1"/>
</dbReference>
<organism evidence="10 11">
    <name type="scientific">Smittium megazygosporum</name>
    <dbReference type="NCBI Taxonomy" id="133381"/>
    <lineage>
        <taxon>Eukaryota</taxon>
        <taxon>Fungi</taxon>
        <taxon>Fungi incertae sedis</taxon>
        <taxon>Zoopagomycota</taxon>
        <taxon>Kickxellomycotina</taxon>
        <taxon>Harpellomycetes</taxon>
        <taxon>Harpellales</taxon>
        <taxon>Legeriomycetaceae</taxon>
        <taxon>Smittium</taxon>
    </lineage>
</organism>
<dbReference type="GO" id="GO:0003682">
    <property type="term" value="F:chromatin binding"/>
    <property type="evidence" value="ECO:0007669"/>
    <property type="project" value="TreeGrafter"/>
</dbReference>
<dbReference type="PROSITE" id="PS50082">
    <property type="entry name" value="WD_REPEATS_2"/>
    <property type="match status" value="1"/>
</dbReference>
<dbReference type="SMART" id="SM00320">
    <property type="entry name" value="WD40"/>
    <property type="match status" value="3"/>
</dbReference>
<feature type="domain" description="WDHD1/CFT4 helical bundle" evidence="8">
    <location>
        <begin position="741"/>
        <end position="804"/>
    </location>
</feature>
<protein>
    <submittedName>
        <fullName evidence="10">Uncharacterized protein</fullName>
    </submittedName>
</protein>
<comment type="caution">
    <text evidence="10">The sequence shown here is derived from an EMBL/GenBank/DDBJ whole genome shotgun (WGS) entry which is preliminary data.</text>
</comment>
<dbReference type="GO" id="GO:0043596">
    <property type="term" value="C:nuclear replication fork"/>
    <property type="evidence" value="ECO:0007669"/>
    <property type="project" value="TreeGrafter"/>
</dbReference>
<dbReference type="Gene3D" id="2.130.10.10">
    <property type="entry name" value="YVTN repeat-like/Quinoprotein amine dehydrogenase"/>
    <property type="match status" value="2"/>
</dbReference>
<evidence type="ECO:0000256" key="6">
    <source>
        <dbReference type="SAM" id="MobiDB-lite"/>
    </source>
</evidence>
<dbReference type="InterPro" id="IPR036322">
    <property type="entry name" value="WD40_repeat_dom_sf"/>
</dbReference>
<proteinExistence type="predicted"/>
<sequence>MNKVSAPRFAHTEGYLVTGGTDSLIRIFHTKTETRDLEAKTLEYPSDSIVSICTSNDKVVCSDEEGNVLGFTLNKKTQTEIEANPLGTLHRSSLPVWDTKISANGMQALIPTEEGKVHIISLLDMSELLESESHGGPIISIDSDSTGSKIVTLQSNGTLKLWSTDSLTFECLKTWEKFARSCQPGEPEDQNKVRFQTNGSLIAIPSKEGGVSFIDSNSYEEVKKLKDTIHDLKFVAWSPTGEYAAIVDRNEISLWEMKKYRSVGRYIHTETICTMSWHPTENMISFSDNLGAIFFWDEPIQPILDSNEKQNQESFAQDETIETINEAESLFNEFSTSPKKNKNETFIQDEAIAEKYDLFDEQEPNNGYESEDYMDDFIVDDDHDDYKKFKNKSSKNQNTVASFQPSATPWLGNKCYLAFNTIGTVISTKVDDTHNSIEIEFFDKSSNRDIRFPDPYKFSMASLSSMGCLFGINSSLIESSAKVTKEKSDKQLSDSGSFILYRAFKGWADQSDWSFKMNSGEFIRCLTISNRGAAIFSSLGYLRLISIGGVQTWIESIPNSVISCVAKDKVLFYICQQNIGSEGVQRGVVSSESFYTWELRDISNGKRTGTGNCPVSANSKITWIGFTEEGLPLVLDSEGILRCLSLCKVNDYLWLPVFDAKSVSKQRDKQESYWPVGALTNNFIVAIIKPILSELPFSLPVLHEGSELSNEDKKYMLESVTLRGASEFLAMQSKPEPNMDNGDEIELDKLLLSSINVACKLGKLTRAIDLVMMLNSKESLLAAEKIAVFHKNESLAQKIIEYRSSIDGEDSEDHNIEQDCEDGLDYDLENNSTYILQRGLSKDKKKSSLNKGNRKSYGETLEKNYSVQYSNSDKLLYSYDGEEEDLTEDEEDASKDKSKLPVRNNMYPDSLLESQDNPRSEISSALSSELTPGSLANSNISAINSARKRTAHSAFNPFAVVKNKSMGSPIGSKDSEKGTATLESQNKKVRGLAKFKNPFDIHDTRDSDDSWGEENGVATKAKEKKASVFKSAKTTTSKKQTTLGILKLKLSENADIENETVGKE</sequence>
<reference evidence="10 11" key="1">
    <citation type="journal article" date="2018" name="MBio">
        <title>Comparative Genomics Reveals the Core Gene Toolbox for the Fungus-Insect Symbiosis.</title>
        <authorList>
            <person name="Wang Y."/>
            <person name="Stata M."/>
            <person name="Wang W."/>
            <person name="Stajich J.E."/>
            <person name="White M.M."/>
            <person name="Moncalvo J.M."/>
        </authorList>
    </citation>
    <scope>NUCLEOTIDE SEQUENCE [LARGE SCALE GENOMIC DNA]</scope>
    <source>
        <strain evidence="10 11">SC-DP-2</strain>
    </source>
</reference>
<evidence type="ECO:0000259" key="9">
    <source>
        <dbReference type="Pfam" id="PF24817"/>
    </source>
</evidence>
<dbReference type="OrthoDB" id="427368at2759"/>
<keyword evidence="11" id="KW-1185">Reference proteome</keyword>
<feature type="region of interest" description="Disordered" evidence="6">
    <location>
        <begin position="964"/>
        <end position="1018"/>
    </location>
</feature>
<feature type="compositionally biased region" description="Basic and acidic residues" evidence="6">
    <location>
        <begin position="997"/>
        <end position="1008"/>
    </location>
</feature>
<dbReference type="Pfam" id="PF12341">
    <property type="entry name" value="Mcl1_mid"/>
    <property type="match status" value="1"/>
</dbReference>
<dbReference type="InterPro" id="IPR022100">
    <property type="entry name" value="WDHD1/CFT4_beta-prop_2nd"/>
</dbReference>
<dbReference type="GO" id="GO:0000278">
    <property type="term" value="P:mitotic cell cycle"/>
    <property type="evidence" value="ECO:0007669"/>
    <property type="project" value="TreeGrafter"/>
</dbReference>
<feature type="repeat" description="WD" evidence="5">
    <location>
        <begin position="131"/>
        <end position="166"/>
    </location>
</feature>
<comment type="subcellular location">
    <subcellularLocation>
        <location evidence="1">Nucleus</location>
    </subcellularLocation>
</comment>
<evidence type="ECO:0000256" key="4">
    <source>
        <dbReference type="ARBA" id="ARBA00023242"/>
    </source>
</evidence>
<dbReference type="InterPro" id="IPR048591">
    <property type="entry name" value="WDHD1/CFT4_hel"/>
</dbReference>
<feature type="domain" description="WDHD1/CFT4 second beta-propeller" evidence="7">
    <location>
        <begin position="402"/>
        <end position="699"/>
    </location>
</feature>
<dbReference type="GO" id="GO:0006281">
    <property type="term" value="P:DNA repair"/>
    <property type="evidence" value="ECO:0007669"/>
    <property type="project" value="TreeGrafter"/>
</dbReference>
<dbReference type="PANTHER" id="PTHR19932:SF10">
    <property type="entry name" value="WD REPEAT AND HMG-BOX DNA-BINDING PROTEIN 1"/>
    <property type="match status" value="1"/>
</dbReference>
<feature type="domain" description="WDHD1 first WD40" evidence="9">
    <location>
        <begin position="11"/>
        <end position="293"/>
    </location>
</feature>
<accession>A0A2T9ZJU4</accession>
<evidence type="ECO:0000256" key="1">
    <source>
        <dbReference type="ARBA" id="ARBA00004123"/>
    </source>
</evidence>
<keyword evidence="4" id="KW-0539">Nucleus</keyword>
<gene>
    <name evidence="10" type="ORF">BB560_000626</name>
</gene>
<keyword evidence="2 5" id="KW-0853">WD repeat</keyword>
<name>A0A2T9ZJU4_9FUNG</name>
<dbReference type="AlphaFoldDB" id="A0A2T9ZJU4"/>
<evidence type="ECO:0000313" key="11">
    <source>
        <dbReference type="Proteomes" id="UP000245609"/>
    </source>
</evidence>
<evidence type="ECO:0000259" key="7">
    <source>
        <dbReference type="Pfam" id="PF12341"/>
    </source>
</evidence>
<feature type="region of interest" description="Disordered" evidence="6">
    <location>
        <begin position="881"/>
        <end position="935"/>
    </location>
</feature>
<dbReference type="EMBL" id="MBFS01000069">
    <property type="protein sequence ID" value="PVV04858.1"/>
    <property type="molecule type" value="Genomic_DNA"/>
</dbReference>
<dbReference type="InterPro" id="IPR015943">
    <property type="entry name" value="WD40/YVTN_repeat-like_dom_sf"/>
</dbReference>
<dbReference type="Proteomes" id="UP000245609">
    <property type="component" value="Unassembled WGS sequence"/>
</dbReference>
<dbReference type="PANTHER" id="PTHR19932">
    <property type="entry name" value="WD REPEAT AND HMG-BOX DNA BINDING PROTEIN"/>
    <property type="match status" value="1"/>
</dbReference>
<dbReference type="Pfam" id="PF24817">
    <property type="entry name" value="WD40_WDHD1_1st"/>
    <property type="match status" value="1"/>
</dbReference>
<evidence type="ECO:0000256" key="5">
    <source>
        <dbReference type="PROSITE-ProRule" id="PRU00221"/>
    </source>
</evidence>
<evidence type="ECO:0000256" key="3">
    <source>
        <dbReference type="ARBA" id="ARBA00022737"/>
    </source>
</evidence>